<evidence type="ECO:0000256" key="3">
    <source>
        <dbReference type="ARBA" id="ARBA00022737"/>
    </source>
</evidence>
<dbReference type="AlphaFoldDB" id="A0ABD1D4U4"/>
<dbReference type="InterPro" id="IPR032675">
    <property type="entry name" value="LRR_dom_sf"/>
</dbReference>
<dbReference type="InterPro" id="IPR003591">
    <property type="entry name" value="Leu-rich_rpt_typical-subtyp"/>
</dbReference>
<comment type="caution">
    <text evidence="5">The sequence shown here is derived from an EMBL/GenBank/DDBJ whole genome shotgun (WGS) entry which is preliminary data.</text>
</comment>
<dbReference type="FunFam" id="3.80.10.10:FF:001360">
    <property type="entry name" value="Uncharacterized protein"/>
    <property type="match status" value="1"/>
</dbReference>
<keyword evidence="6" id="KW-1185">Reference proteome</keyword>
<evidence type="ECO:0000256" key="1">
    <source>
        <dbReference type="ARBA" id="ARBA00007343"/>
    </source>
</evidence>
<dbReference type="InterPro" id="IPR051963">
    <property type="entry name" value="Adhesion_GPCR_A"/>
</dbReference>
<dbReference type="Pfam" id="PF13855">
    <property type="entry name" value="LRR_8"/>
    <property type="match status" value="3"/>
</dbReference>
<dbReference type="PROSITE" id="PS51450">
    <property type="entry name" value="LRR"/>
    <property type="match status" value="1"/>
</dbReference>
<dbReference type="PANTHER" id="PTHR45930:SF4">
    <property type="entry name" value="ADHESION G PROTEIN-COUPLED RECEPTOR A3"/>
    <property type="match status" value="1"/>
</dbReference>
<organism evidence="5 6">
    <name type="scientific">Culex pipiens pipiens</name>
    <name type="common">Northern house mosquito</name>
    <dbReference type="NCBI Taxonomy" id="38569"/>
    <lineage>
        <taxon>Eukaryota</taxon>
        <taxon>Metazoa</taxon>
        <taxon>Ecdysozoa</taxon>
        <taxon>Arthropoda</taxon>
        <taxon>Hexapoda</taxon>
        <taxon>Insecta</taxon>
        <taxon>Pterygota</taxon>
        <taxon>Neoptera</taxon>
        <taxon>Endopterygota</taxon>
        <taxon>Diptera</taxon>
        <taxon>Nematocera</taxon>
        <taxon>Culicoidea</taxon>
        <taxon>Culicidae</taxon>
        <taxon>Culicinae</taxon>
        <taxon>Culicini</taxon>
        <taxon>Culex</taxon>
        <taxon>Culex</taxon>
    </lineage>
</organism>
<comment type="similarity">
    <text evidence="1">Belongs to the G-protein coupled receptor 2 family. Adhesion G-protein coupled receptor (ADGR) subfamily.</text>
</comment>
<sequence>MLLSTGAAPNGVQRLPGRSWWMSPFQRDGFSDGVASALARAGTGLFGRSAQPVRLRGGAVPFRRAPMVSTRQREDDVRGDNHFGLHLSGVTRITPTSGTTTPTMSPSRTLLLRRLPALLLLLVALTESTLARSYEKEGYHRKGKSAQISAPQPTITTPLMDLCSEDINMKLACHCSPEAHAKAQKASCSIFDGELPRKDANWLAFHTQTSLEHLKFTIRKSGNLTYIPSDVIFTLKKLRVLTIEYGIIGDIYPHAFGNLTELRQCNLPNNQIRTLHPNAFANHPSLEQITLENNDIRKIDREAFVNLPQLVRLNLANNSIAELHDNGFVELTKLEELRLEMNLISVLAKEYFKGLENLKSLKLSYNDVNYVGATVFADLWSLQMLFLDSNKIEKLDERAFDGLNNLRHLHLENNRLVTLESGTFTSVSALAVLNLDGNYLETLSYNHIVPLMDNLVNASSLLSVRDNRFVCDCRLAWVYDLSNRTRNEDLKEKLHAIECTLGKSPSDNALASQDGSAVAASSASSSFFQDGELDDEGDYIEDAAQDNESTVEEKPEIVNLFRLGKEHLPCPEELVGPTDGPNPRESKGLLDLHWGHSGVSAVRPGGGSSNALFGLCVAAASSLVVGTVMISTRVRW</sequence>
<dbReference type="Proteomes" id="UP001562425">
    <property type="component" value="Unassembled WGS sequence"/>
</dbReference>
<dbReference type="PANTHER" id="PTHR45930">
    <property type="entry name" value="G-PROTEIN COUPLED RECEPTOR 124-LIKE PROTEIN"/>
    <property type="match status" value="1"/>
</dbReference>
<evidence type="ECO:0008006" key="7">
    <source>
        <dbReference type="Google" id="ProtNLM"/>
    </source>
</evidence>
<accession>A0ABD1D4U4</accession>
<dbReference type="EMBL" id="JBEHCU010007500">
    <property type="protein sequence ID" value="KAL1394647.1"/>
    <property type="molecule type" value="Genomic_DNA"/>
</dbReference>
<dbReference type="SMART" id="SM00369">
    <property type="entry name" value="LRR_TYP"/>
    <property type="match status" value="8"/>
</dbReference>
<reference evidence="5 6" key="1">
    <citation type="submission" date="2024-05" db="EMBL/GenBank/DDBJ databases">
        <title>Culex pipiens pipiens assembly and annotation.</title>
        <authorList>
            <person name="Alout H."/>
            <person name="Durand T."/>
        </authorList>
    </citation>
    <scope>NUCLEOTIDE SEQUENCE [LARGE SCALE GENOMIC DNA]</scope>
    <source>
        <strain evidence="5">HA-2024</strain>
        <tissue evidence="5">Whole body</tissue>
    </source>
</reference>
<protein>
    <recommendedName>
        <fullName evidence="7">Reticulon/nogo receptor</fullName>
    </recommendedName>
</protein>
<keyword evidence="3" id="KW-0677">Repeat</keyword>
<dbReference type="SUPFAM" id="SSF52058">
    <property type="entry name" value="L domain-like"/>
    <property type="match status" value="1"/>
</dbReference>
<evidence type="ECO:0000313" key="5">
    <source>
        <dbReference type="EMBL" id="KAL1394647.1"/>
    </source>
</evidence>
<gene>
    <name evidence="5" type="ORF">pipiens_011796</name>
</gene>
<dbReference type="InterPro" id="IPR001611">
    <property type="entry name" value="Leu-rich_rpt"/>
</dbReference>
<evidence type="ECO:0000256" key="4">
    <source>
        <dbReference type="ARBA" id="ARBA00023170"/>
    </source>
</evidence>
<evidence type="ECO:0000313" key="6">
    <source>
        <dbReference type="Proteomes" id="UP001562425"/>
    </source>
</evidence>
<proteinExistence type="inferred from homology"/>
<name>A0ABD1D4U4_CULPP</name>
<dbReference type="Gene3D" id="3.80.10.10">
    <property type="entry name" value="Ribonuclease Inhibitor"/>
    <property type="match status" value="2"/>
</dbReference>
<evidence type="ECO:0000256" key="2">
    <source>
        <dbReference type="ARBA" id="ARBA00022614"/>
    </source>
</evidence>
<keyword evidence="2" id="KW-0433">Leucine-rich repeat</keyword>
<keyword evidence="4" id="KW-0675">Receptor</keyword>